<name>A0A239PA43_9ACTN</name>
<dbReference type="AlphaFoldDB" id="A0A239PA43"/>
<keyword evidence="5" id="KW-1185">Reference proteome</keyword>
<evidence type="ECO:0000259" key="3">
    <source>
        <dbReference type="PROSITE" id="PS50110"/>
    </source>
</evidence>
<dbReference type="Proteomes" id="UP000198362">
    <property type="component" value="Unassembled WGS sequence"/>
</dbReference>
<dbReference type="InterPro" id="IPR058245">
    <property type="entry name" value="NreC/VraR/RcsB-like_REC"/>
</dbReference>
<sequence>MGRTVLIVDDHEEFRTSARAVLEAEGFEVVGEVATGGGVVEAVTRLRPGVVLLDIRLPDVDGFAVAALLAGLASPPEVVLVSSRDAVVWGARLRDSPARGFLPKSDLSGAALRRLLA</sequence>
<keyword evidence="1 2" id="KW-0597">Phosphoprotein</keyword>
<protein>
    <submittedName>
        <fullName evidence="4">Two-component system, NarL family, nitrate/nitrite response regulator NarL/two-component system, NarL family, response regulator EvgA</fullName>
    </submittedName>
</protein>
<dbReference type="PANTHER" id="PTHR44591:SF3">
    <property type="entry name" value="RESPONSE REGULATORY DOMAIN-CONTAINING PROTEIN"/>
    <property type="match status" value="1"/>
</dbReference>
<dbReference type="InterPro" id="IPR001789">
    <property type="entry name" value="Sig_transdc_resp-reg_receiver"/>
</dbReference>
<dbReference type="PROSITE" id="PS50110">
    <property type="entry name" value="RESPONSE_REGULATORY"/>
    <property type="match status" value="1"/>
</dbReference>
<accession>A0A239PA43</accession>
<dbReference type="CDD" id="cd17535">
    <property type="entry name" value="REC_NarL-like"/>
    <property type="match status" value="1"/>
</dbReference>
<dbReference type="InterPro" id="IPR011006">
    <property type="entry name" value="CheY-like_superfamily"/>
</dbReference>
<dbReference type="SMART" id="SM00448">
    <property type="entry name" value="REC"/>
    <property type="match status" value="1"/>
</dbReference>
<dbReference type="PANTHER" id="PTHR44591">
    <property type="entry name" value="STRESS RESPONSE REGULATOR PROTEIN 1"/>
    <property type="match status" value="1"/>
</dbReference>
<evidence type="ECO:0000313" key="4">
    <source>
        <dbReference type="EMBL" id="SNT63940.1"/>
    </source>
</evidence>
<dbReference type="InterPro" id="IPR050595">
    <property type="entry name" value="Bact_response_regulator"/>
</dbReference>
<evidence type="ECO:0000256" key="1">
    <source>
        <dbReference type="ARBA" id="ARBA00022553"/>
    </source>
</evidence>
<dbReference type="SUPFAM" id="SSF52172">
    <property type="entry name" value="CheY-like"/>
    <property type="match status" value="1"/>
</dbReference>
<evidence type="ECO:0000313" key="5">
    <source>
        <dbReference type="Proteomes" id="UP000198362"/>
    </source>
</evidence>
<gene>
    <name evidence="4" type="ORF">SAMN05421812_11638</name>
</gene>
<feature type="domain" description="Response regulatory" evidence="3">
    <location>
        <begin position="4"/>
        <end position="117"/>
    </location>
</feature>
<feature type="modified residue" description="4-aspartylphosphate" evidence="2">
    <location>
        <position position="54"/>
    </location>
</feature>
<dbReference type="EMBL" id="FZPH01000016">
    <property type="protein sequence ID" value="SNT63940.1"/>
    <property type="molecule type" value="Genomic_DNA"/>
</dbReference>
<dbReference type="OrthoDB" id="7352332at2"/>
<evidence type="ECO:0000256" key="2">
    <source>
        <dbReference type="PROSITE-ProRule" id="PRU00169"/>
    </source>
</evidence>
<dbReference type="Gene3D" id="3.40.50.2300">
    <property type="match status" value="1"/>
</dbReference>
<reference evidence="4 5" key="1">
    <citation type="submission" date="2017-06" db="EMBL/GenBank/DDBJ databases">
        <authorList>
            <person name="Kim H.J."/>
            <person name="Triplett B.A."/>
        </authorList>
    </citation>
    <scope>NUCLEOTIDE SEQUENCE [LARGE SCALE GENOMIC DNA]</scope>
    <source>
        <strain evidence="4 5">CGMCC 4.5593</strain>
    </source>
</reference>
<proteinExistence type="predicted"/>
<dbReference type="GO" id="GO:0000160">
    <property type="term" value="P:phosphorelay signal transduction system"/>
    <property type="evidence" value="ECO:0007669"/>
    <property type="project" value="InterPro"/>
</dbReference>
<organism evidence="4 5">
    <name type="scientific">Asanoa hainanensis</name>
    <dbReference type="NCBI Taxonomy" id="560556"/>
    <lineage>
        <taxon>Bacteria</taxon>
        <taxon>Bacillati</taxon>
        <taxon>Actinomycetota</taxon>
        <taxon>Actinomycetes</taxon>
        <taxon>Micromonosporales</taxon>
        <taxon>Micromonosporaceae</taxon>
        <taxon>Asanoa</taxon>
    </lineage>
</organism>
<dbReference type="Pfam" id="PF00072">
    <property type="entry name" value="Response_reg"/>
    <property type="match status" value="1"/>
</dbReference>
<dbReference type="RefSeq" id="WP_089254234.1">
    <property type="nucleotide sequence ID" value="NZ_FZPH01000016.1"/>
</dbReference>